<gene>
    <name evidence="1" type="ORF">M408DRAFT_24183</name>
</gene>
<protein>
    <recommendedName>
        <fullName evidence="3">F-box domain-containing protein</fullName>
    </recommendedName>
</protein>
<reference evidence="2" key="2">
    <citation type="submission" date="2015-01" db="EMBL/GenBank/DDBJ databases">
        <title>Evolutionary Origins and Diversification of the Mycorrhizal Mutualists.</title>
        <authorList>
            <consortium name="DOE Joint Genome Institute"/>
            <consortium name="Mycorrhizal Genomics Consortium"/>
            <person name="Kohler A."/>
            <person name="Kuo A."/>
            <person name="Nagy L.G."/>
            <person name="Floudas D."/>
            <person name="Copeland A."/>
            <person name="Barry K.W."/>
            <person name="Cichocki N."/>
            <person name="Veneault-Fourrey C."/>
            <person name="LaButti K."/>
            <person name="Lindquist E.A."/>
            <person name="Lipzen A."/>
            <person name="Lundell T."/>
            <person name="Morin E."/>
            <person name="Murat C."/>
            <person name="Riley R."/>
            <person name="Ohm R."/>
            <person name="Sun H."/>
            <person name="Tunlid A."/>
            <person name="Henrissat B."/>
            <person name="Grigoriev I.V."/>
            <person name="Hibbett D.S."/>
            <person name="Martin F."/>
        </authorList>
    </citation>
    <scope>NUCLEOTIDE SEQUENCE [LARGE SCALE GENOMIC DNA]</scope>
    <source>
        <strain evidence="2">MAFF 305830</strain>
    </source>
</reference>
<keyword evidence="2" id="KW-1185">Reference proteome</keyword>
<accession>A0A0C3B8L2</accession>
<sequence>MALPTVISEAMDKDLRIDSSCTQIIDTPLKLPSQFHAPLKPGSANMLPFDILVEIFENYLLEETPKHPVETLLPVCKSWSQAALGATRLWSTFRIVDNPSFWGFLIPRRLARGPKDAPLDIYIQVIYIRAGEPGSQMRWFETQHNEFMYLSLLRSLTGLHGEVARRWRTFSFVDLYRVSKWWGEFGNYLSFSTPHLEKLHLHGIRVACGIFPEAPVLKTFFARKIRVLGFPDLRAATTIRIESTRDISAAL</sequence>
<evidence type="ECO:0000313" key="1">
    <source>
        <dbReference type="EMBL" id="KIM27816.1"/>
    </source>
</evidence>
<dbReference type="EMBL" id="KN824296">
    <property type="protein sequence ID" value="KIM27816.1"/>
    <property type="molecule type" value="Genomic_DNA"/>
</dbReference>
<name>A0A0C3B8L2_SERVB</name>
<dbReference type="Proteomes" id="UP000054097">
    <property type="component" value="Unassembled WGS sequence"/>
</dbReference>
<organism evidence="1 2">
    <name type="scientific">Serendipita vermifera MAFF 305830</name>
    <dbReference type="NCBI Taxonomy" id="933852"/>
    <lineage>
        <taxon>Eukaryota</taxon>
        <taxon>Fungi</taxon>
        <taxon>Dikarya</taxon>
        <taxon>Basidiomycota</taxon>
        <taxon>Agaricomycotina</taxon>
        <taxon>Agaricomycetes</taxon>
        <taxon>Sebacinales</taxon>
        <taxon>Serendipitaceae</taxon>
        <taxon>Serendipita</taxon>
    </lineage>
</organism>
<dbReference type="HOGENOM" id="CLU_1109286_0_0_1"/>
<dbReference type="OrthoDB" id="3238765at2759"/>
<feature type="non-terminal residue" evidence="1">
    <location>
        <position position="251"/>
    </location>
</feature>
<evidence type="ECO:0008006" key="3">
    <source>
        <dbReference type="Google" id="ProtNLM"/>
    </source>
</evidence>
<evidence type="ECO:0000313" key="2">
    <source>
        <dbReference type="Proteomes" id="UP000054097"/>
    </source>
</evidence>
<proteinExistence type="predicted"/>
<reference evidence="1 2" key="1">
    <citation type="submission" date="2014-04" db="EMBL/GenBank/DDBJ databases">
        <authorList>
            <consortium name="DOE Joint Genome Institute"/>
            <person name="Kuo A."/>
            <person name="Zuccaro A."/>
            <person name="Kohler A."/>
            <person name="Nagy L.G."/>
            <person name="Floudas D."/>
            <person name="Copeland A."/>
            <person name="Barry K.W."/>
            <person name="Cichocki N."/>
            <person name="Veneault-Fourrey C."/>
            <person name="LaButti K."/>
            <person name="Lindquist E.A."/>
            <person name="Lipzen A."/>
            <person name="Lundell T."/>
            <person name="Morin E."/>
            <person name="Murat C."/>
            <person name="Sun H."/>
            <person name="Tunlid A."/>
            <person name="Henrissat B."/>
            <person name="Grigoriev I.V."/>
            <person name="Hibbett D.S."/>
            <person name="Martin F."/>
            <person name="Nordberg H.P."/>
            <person name="Cantor M.N."/>
            <person name="Hua S.X."/>
        </authorList>
    </citation>
    <scope>NUCLEOTIDE SEQUENCE [LARGE SCALE GENOMIC DNA]</scope>
    <source>
        <strain evidence="1 2">MAFF 305830</strain>
    </source>
</reference>
<dbReference type="AlphaFoldDB" id="A0A0C3B8L2"/>